<dbReference type="InterPro" id="IPR011437">
    <property type="entry name" value="DUF1540"/>
</dbReference>
<reference evidence="2" key="2">
    <citation type="journal article" date="2021" name="PeerJ">
        <title>Extensive microbial diversity within the chicken gut microbiome revealed by metagenomics and culture.</title>
        <authorList>
            <person name="Gilroy R."/>
            <person name="Ravi A."/>
            <person name="Getino M."/>
            <person name="Pursley I."/>
            <person name="Horton D.L."/>
            <person name="Alikhan N.F."/>
            <person name="Baker D."/>
            <person name="Gharbi K."/>
            <person name="Hall N."/>
            <person name="Watson M."/>
            <person name="Adriaenssens E.M."/>
            <person name="Foster-Nyarko E."/>
            <person name="Jarju S."/>
            <person name="Secka A."/>
            <person name="Antonio M."/>
            <person name="Oren A."/>
            <person name="Chaudhuri R.R."/>
            <person name="La Ragione R."/>
            <person name="Hildebrand F."/>
            <person name="Pallen M.J."/>
        </authorList>
    </citation>
    <scope>NUCLEOTIDE SEQUENCE</scope>
    <source>
        <strain evidence="2">ChiSjej1B19-3389</strain>
    </source>
</reference>
<dbReference type="AlphaFoldDB" id="A0A9D0ZHF3"/>
<evidence type="ECO:0000313" key="3">
    <source>
        <dbReference type="Proteomes" id="UP000886787"/>
    </source>
</evidence>
<protein>
    <submittedName>
        <fullName evidence="2">DUF1540 domain-containing protein</fullName>
    </submittedName>
</protein>
<dbReference type="Pfam" id="PF07561">
    <property type="entry name" value="DUF1540"/>
    <property type="match status" value="1"/>
</dbReference>
<feature type="domain" description="DUF1540" evidence="1">
    <location>
        <begin position="10"/>
        <end position="52"/>
    </location>
</feature>
<gene>
    <name evidence="2" type="ORF">IAD32_04295</name>
</gene>
<sequence>MDNSFANKSIKCTVQQCKYHNNSQDYCALDCIQIGTHESNPTMNECTDCQSFEVKSSCCNG</sequence>
<accession>A0A9D0ZHF3</accession>
<organism evidence="2 3">
    <name type="scientific">Candidatus Scatavimonas merdigallinarum</name>
    <dbReference type="NCBI Taxonomy" id="2840914"/>
    <lineage>
        <taxon>Bacteria</taxon>
        <taxon>Bacillati</taxon>
        <taxon>Bacillota</taxon>
        <taxon>Clostridia</taxon>
        <taxon>Eubacteriales</taxon>
        <taxon>Oscillospiraceae</taxon>
        <taxon>Oscillospiraceae incertae sedis</taxon>
        <taxon>Candidatus Scatavimonas</taxon>
    </lineage>
</organism>
<evidence type="ECO:0000259" key="1">
    <source>
        <dbReference type="Pfam" id="PF07561"/>
    </source>
</evidence>
<proteinExistence type="predicted"/>
<name>A0A9D0ZHF3_9FIRM</name>
<evidence type="ECO:0000313" key="2">
    <source>
        <dbReference type="EMBL" id="HIQ80488.1"/>
    </source>
</evidence>
<dbReference type="Proteomes" id="UP000886787">
    <property type="component" value="Unassembled WGS sequence"/>
</dbReference>
<comment type="caution">
    <text evidence="2">The sequence shown here is derived from an EMBL/GenBank/DDBJ whole genome shotgun (WGS) entry which is preliminary data.</text>
</comment>
<dbReference type="EMBL" id="DVFW01000024">
    <property type="protein sequence ID" value="HIQ80488.1"/>
    <property type="molecule type" value="Genomic_DNA"/>
</dbReference>
<reference evidence="2" key="1">
    <citation type="submission" date="2020-10" db="EMBL/GenBank/DDBJ databases">
        <authorList>
            <person name="Gilroy R."/>
        </authorList>
    </citation>
    <scope>NUCLEOTIDE SEQUENCE</scope>
    <source>
        <strain evidence="2">ChiSjej1B19-3389</strain>
    </source>
</reference>